<keyword evidence="9" id="KW-1133">Transmembrane helix</keyword>
<keyword evidence="5" id="KW-0808">Transferase</keyword>
<evidence type="ECO:0000256" key="8">
    <source>
        <dbReference type="SAM" id="MobiDB-lite"/>
    </source>
</evidence>
<feature type="transmembrane region" description="Helical" evidence="9">
    <location>
        <begin position="12"/>
        <end position="31"/>
    </location>
</feature>
<evidence type="ECO:0000256" key="3">
    <source>
        <dbReference type="ARBA" id="ARBA00012438"/>
    </source>
</evidence>
<dbReference type="GO" id="GO:0004721">
    <property type="term" value="F:phosphoprotein phosphatase activity"/>
    <property type="evidence" value="ECO:0007669"/>
    <property type="project" value="TreeGrafter"/>
</dbReference>
<dbReference type="InterPro" id="IPR036097">
    <property type="entry name" value="HisK_dim/P_sf"/>
</dbReference>
<feature type="domain" description="Histidine kinase" evidence="10">
    <location>
        <begin position="201"/>
        <end position="418"/>
    </location>
</feature>
<evidence type="ECO:0000313" key="11">
    <source>
        <dbReference type="EMBL" id="RGV76945.1"/>
    </source>
</evidence>
<dbReference type="RefSeq" id="WP_118018527.1">
    <property type="nucleotide sequence ID" value="NZ_CAUHGS010000005.1"/>
</dbReference>
<feature type="transmembrane region" description="Helical" evidence="9">
    <location>
        <begin position="164"/>
        <end position="185"/>
    </location>
</feature>
<evidence type="ECO:0000256" key="9">
    <source>
        <dbReference type="SAM" id="Phobius"/>
    </source>
</evidence>
<dbReference type="CDD" id="cd00075">
    <property type="entry name" value="HATPase"/>
    <property type="match status" value="1"/>
</dbReference>
<evidence type="ECO:0000256" key="4">
    <source>
        <dbReference type="ARBA" id="ARBA00022553"/>
    </source>
</evidence>
<dbReference type="InterPro" id="IPR036890">
    <property type="entry name" value="HATPase_C_sf"/>
</dbReference>
<dbReference type="SMART" id="SM00387">
    <property type="entry name" value="HATPase_c"/>
    <property type="match status" value="1"/>
</dbReference>
<reference evidence="11 12" key="1">
    <citation type="submission" date="2018-08" db="EMBL/GenBank/DDBJ databases">
        <title>A genome reference for cultivated species of the human gut microbiota.</title>
        <authorList>
            <person name="Zou Y."/>
            <person name="Xue W."/>
            <person name="Luo G."/>
        </authorList>
    </citation>
    <scope>NUCLEOTIDE SEQUENCE [LARGE SCALE GENOMIC DNA]</scope>
    <source>
        <strain evidence="11 12">AF14-18</strain>
    </source>
</reference>
<sequence>MIRKLRWKFSAIMMTIVAFLLAVIFITLYYTTKANYVQRSMGTLHSAMLENYPGSMREQAGQPPSAGQRPPSRPRRQELPLMVVDIRQGNYTVVKNQLPDIESQEAETLISLAESKGGESGTLKDLHLRFLRGKTKPDQTVRYVFADIYEEQNSLYWQVIHSSMIGASSFAVFFLFSILLSGWAVKPVEIAWQRQRQFVADASHELKTPLTVILSNADMLEKDRDIPKGQNRQRISHIKAESLRMKQLIESLLALARSDSGQESAVCAPVDLSFIVNSSLMAFEPLAFDMGKHITYDIEAALHVNGDDKKLRQLTDILLDNACKYSQDNGSICVTLKKTSAKEALLTVSDEGAPLTKEEIKHLFLRFYRGDTARSNIPGYGLGLSIAQSIVSEHGGKIEASTDGFATNSFIVRLPIQE</sequence>
<comment type="caution">
    <text evidence="11">The sequence shown here is derived from an EMBL/GenBank/DDBJ whole genome shotgun (WGS) entry which is preliminary data.</text>
</comment>
<dbReference type="Pfam" id="PF00512">
    <property type="entry name" value="HisKA"/>
    <property type="match status" value="1"/>
</dbReference>
<dbReference type="PROSITE" id="PS50109">
    <property type="entry name" value="HIS_KIN"/>
    <property type="match status" value="1"/>
</dbReference>
<evidence type="ECO:0000313" key="12">
    <source>
        <dbReference type="Proteomes" id="UP000284543"/>
    </source>
</evidence>
<name>A0A412ZA37_9FIRM</name>
<evidence type="ECO:0000259" key="10">
    <source>
        <dbReference type="PROSITE" id="PS50109"/>
    </source>
</evidence>
<dbReference type="InterPro" id="IPR003661">
    <property type="entry name" value="HisK_dim/P_dom"/>
</dbReference>
<feature type="region of interest" description="Disordered" evidence="8">
    <location>
        <begin position="54"/>
        <end position="75"/>
    </location>
</feature>
<dbReference type="InterPro" id="IPR050351">
    <property type="entry name" value="BphY/WalK/GraS-like"/>
</dbReference>
<keyword evidence="9" id="KW-0812">Transmembrane</keyword>
<dbReference type="GO" id="GO:0016036">
    <property type="term" value="P:cellular response to phosphate starvation"/>
    <property type="evidence" value="ECO:0007669"/>
    <property type="project" value="TreeGrafter"/>
</dbReference>
<dbReference type="InterPro" id="IPR003594">
    <property type="entry name" value="HATPase_dom"/>
</dbReference>
<proteinExistence type="predicted"/>
<dbReference type="GO" id="GO:0000155">
    <property type="term" value="F:phosphorelay sensor kinase activity"/>
    <property type="evidence" value="ECO:0007669"/>
    <property type="project" value="InterPro"/>
</dbReference>
<evidence type="ECO:0000256" key="7">
    <source>
        <dbReference type="ARBA" id="ARBA00023012"/>
    </source>
</evidence>
<dbReference type="SUPFAM" id="SSF47384">
    <property type="entry name" value="Homodimeric domain of signal transducing histidine kinase"/>
    <property type="match status" value="1"/>
</dbReference>
<dbReference type="EMBL" id="QRZM01000003">
    <property type="protein sequence ID" value="RGV76945.1"/>
    <property type="molecule type" value="Genomic_DNA"/>
</dbReference>
<dbReference type="FunFam" id="1.10.287.130:FF:000001">
    <property type="entry name" value="Two-component sensor histidine kinase"/>
    <property type="match status" value="1"/>
</dbReference>
<dbReference type="CDD" id="cd00082">
    <property type="entry name" value="HisKA"/>
    <property type="match status" value="1"/>
</dbReference>
<keyword evidence="9" id="KW-0472">Membrane</keyword>
<organism evidence="11 12">
    <name type="scientific">Enterocloster bolteae</name>
    <dbReference type="NCBI Taxonomy" id="208479"/>
    <lineage>
        <taxon>Bacteria</taxon>
        <taxon>Bacillati</taxon>
        <taxon>Bacillota</taxon>
        <taxon>Clostridia</taxon>
        <taxon>Lachnospirales</taxon>
        <taxon>Lachnospiraceae</taxon>
        <taxon>Enterocloster</taxon>
    </lineage>
</organism>
<dbReference type="GO" id="GO:0005886">
    <property type="term" value="C:plasma membrane"/>
    <property type="evidence" value="ECO:0007669"/>
    <property type="project" value="TreeGrafter"/>
</dbReference>
<keyword evidence="6 11" id="KW-0418">Kinase</keyword>
<keyword evidence="4" id="KW-0597">Phosphoprotein</keyword>
<dbReference type="PANTHER" id="PTHR45453:SF1">
    <property type="entry name" value="PHOSPHATE REGULON SENSOR PROTEIN PHOR"/>
    <property type="match status" value="1"/>
</dbReference>
<dbReference type="PANTHER" id="PTHR45453">
    <property type="entry name" value="PHOSPHATE REGULON SENSOR PROTEIN PHOR"/>
    <property type="match status" value="1"/>
</dbReference>
<evidence type="ECO:0000256" key="2">
    <source>
        <dbReference type="ARBA" id="ARBA00004370"/>
    </source>
</evidence>
<dbReference type="PRINTS" id="PR00344">
    <property type="entry name" value="BCTRLSENSOR"/>
</dbReference>
<dbReference type="Proteomes" id="UP000284543">
    <property type="component" value="Unassembled WGS sequence"/>
</dbReference>
<dbReference type="Gene3D" id="1.10.287.130">
    <property type="match status" value="1"/>
</dbReference>
<comment type="catalytic activity">
    <reaction evidence="1">
        <text>ATP + protein L-histidine = ADP + protein N-phospho-L-histidine.</text>
        <dbReference type="EC" id="2.7.13.3"/>
    </reaction>
</comment>
<evidence type="ECO:0000256" key="1">
    <source>
        <dbReference type="ARBA" id="ARBA00000085"/>
    </source>
</evidence>
<dbReference type="InterPro" id="IPR004358">
    <property type="entry name" value="Sig_transdc_His_kin-like_C"/>
</dbReference>
<dbReference type="AlphaFoldDB" id="A0A412ZA37"/>
<protein>
    <recommendedName>
        <fullName evidence="3">histidine kinase</fullName>
        <ecNumber evidence="3">2.7.13.3</ecNumber>
    </recommendedName>
</protein>
<dbReference type="InterPro" id="IPR005467">
    <property type="entry name" value="His_kinase_dom"/>
</dbReference>
<keyword evidence="7" id="KW-0902">Two-component regulatory system</keyword>
<evidence type="ECO:0000256" key="5">
    <source>
        <dbReference type="ARBA" id="ARBA00022679"/>
    </source>
</evidence>
<gene>
    <name evidence="11" type="ORF">DWW02_10425</name>
</gene>
<dbReference type="Gene3D" id="3.30.565.10">
    <property type="entry name" value="Histidine kinase-like ATPase, C-terminal domain"/>
    <property type="match status" value="1"/>
</dbReference>
<accession>A0A412ZA37</accession>
<comment type="subcellular location">
    <subcellularLocation>
        <location evidence="2">Membrane</location>
    </subcellularLocation>
</comment>
<dbReference type="EC" id="2.7.13.3" evidence="3"/>
<dbReference type="SMART" id="SM00388">
    <property type="entry name" value="HisKA"/>
    <property type="match status" value="1"/>
</dbReference>
<dbReference type="Pfam" id="PF02518">
    <property type="entry name" value="HATPase_c"/>
    <property type="match status" value="1"/>
</dbReference>
<evidence type="ECO:0000256" key="6">
    <source>
        <dbReference type="ARBA" id="ARBA00022777"/>
    </source>
</evidence>
<dbReference type="SUPFAM" id="SSF55874">
    <property type="entry name" value="ATPase domain of HSP90 chaperone/DNA topoisomerase II/histidine kinase"/>
    <property type="match status" value="1"/>
</dbReference>